<dbReference type="Proteomes" id="UP000673691">
    <property type="component" value="Unassembled WGS sequence"/>
</dbReference>
<dbReference type="AlphaFoldDB" id="A0A8H8DL51"/>
<evidence type="ECO:0000313" key="2">
    <source>
        <dbReference type="Proteomes" id="UP000673691"/>
    </source>
</evidence>
<dbReference type="OrthoDB" id="189968at2759"/>
<dbReference type="Gene3D" id="2.130.10.10">
    <property type="entry name" value="YVTN repeat-like/Quinoprotein amine dehydrogenase"/>
    <property type="match status" value="1"/>
</dbReference>
<gene>
    <name evidence="1" type="ORF">BJ554DRAFT_5365</name>
</gene>
<dbReference type="EMBL" id="JAEFCI010002302">
    <property type="protein sequence ID" value="KAG5462323.1"/>
    <property type="molecule type" value="Genomic_DNA"/>
</dbReference>
<protein>
    <submittedName>
        <fullName evidence="1">Uncharacterized protein</fullName>
    </submittedName>
</protein>
<reference evidence="1 2" key="1">
    <citation type="journal article" name="Sci. Rep.">
        <title>Genome-scale phylogenetic analyses confirm Olpidium as the closest living zoosporic fungus to the non-flagellated, terrestrial fungi.</title>
        <authorList>
            <person name="Chang Y."/>
            <person name="Rochon D."/>
            <person name="Sekimoto S."/>
            <person name="Wang Y."/>
            <person name="Chovatia M."/>
            <person name="Sandor L."/>
            <person name="Salamov A."/>
            <person name="Grigoriev I.V."/>
            <person name="Stajich J.E."/>
            <person name="Spatafora J.W."/>
        </authorList>
    </citation>
    <scope>NUCLEOTIDE SEQUENCE [LARGE SCALE GENOMIC DNA]</scope>
    <source>
        <strain evidence="1">S191</strain>
    </source>
</reference>
<comment type="caution">
    <text evidence="1">The sequence shown here is derived from an EMBL/GenBank/DDBJ whole genome shotgun (WGS) entry which is preliminary data.</text>
</comment>
<proteinExistence type="predicted"/>
<keyword evidence="2" id="KW-1185">Reference proteome</keyword>
<dbReference type="InterPro" id="IPR015943">
    <property type="entry name" value="WD40/YVTN_repeat-like_dom_sf"/>
</dbReference>
<sequence length="115" mass="12576">LAADLRTFRFLAEIAVPGFVNCLRFWCPPGLPGASEGATVVAAVGQEPRLSRLARIKDVKNNVTVISLKSKTLKAQVDREEGRAELWARGFKSPPFKITSSTLAVLRLTNLVREA</sequence>
<name>A0A8H8DL51_9FUNG</name>
<organism evidence="1 2">
    <name type="scientific">Olpidium bornovanus</name>
    <dbReference type="NCBI Taxonomy" id="278681"/>
    <lineage>
        <taxon>Eukaryota</taxon>
        <taxon>Fungi</taxon>
        <taxon>Fungi incertae sedis</taxon>
        <taxon>Olpidiomycota</taxon>
        <taxon>Olpidiomycotina</taxon>
        <taxon>Olpidiomycetes</taxon>
        <taxon>Olpidiales</taxon>
        <taxon>Olpidiaceae</taxon>
        <taxon>Olpidium</taxon>
    </lineage>
</organism>
<evidence type="ECO:0000313" key="1">
    <source>
        <dbReference type="EMBL" id="KAG5462323.1"/>
    </source>
</evidence>
<accession>A0A8H8DL51</accession>
<feature type="non-terminal residue" evidence="1">
    <location>
        <position position="1"/>
    </location>
</feature>